<dbReference type="SMART" id="SM00673">
    <property type="entry name" value="CARP"/>
    <property type="match status" value="2"/>
</dbReference>
<evidence type="ECO:0000256" key="4">
    <source>
        <dbReference type="RuleBase" id="RU000647"/>
    </source>
</evidence>
<dbReference type="SUPFAM" id="SSF69340">
    <property type="entry name" value="C-terminal domain of adenylylcyclase associated protein"/>
    <property type="match status" value="1"/>
</dbReference>
<evidence type="ECO:0000313" key="7">
    <source>
        <dbReference type="EMBL" id="OEJ88575.1"/>
    </source>
</evidence>
<dbReference type="InterPro" id="IPR017901">
    <property type="entry name" value="C-CAP_CF_C-like"/>
</dbReference>
<comment type="similarity">
    <text evidence="1 4">Belongs to the CAP family.</text>
</comment>
<accession>A0A1E5RNW2</accession>
<keyword evidence="8" id="KW-1185">Reference proteome</keyword>
<protein>
    <recommendedName>
        <fullName evidence="3 4">Adenylyl cyclase-associated protein</fullName>
    </recommendedName>
</protein>
<dbReference type="GO" id="GO:0003779">
    <property type="term" value="F:actin binding"/>
    <property type="evidence" value="ECO:0007669"/>
    <property type="project" value="InterPro"/>
</dbReference>
<dbReference type="FunCoup" id="A0A1E5RNW2">
    <property type="interactions" value="783"/>
</dbReference>
<dbReference type="InterPro" id="IPR013992">
    <property type="entry name" value="Adenylate_cyclase-assoc_CAP_N"/>
</dbReference>
<dbReference type="Pfam" id="PF08603">
    <property type="entry name" value="CAP_C"/>
    <property type="match status" value="1"/>
</dbReference>
<dbReference type="Pfam" id="PF01213">
    <property type="entry name" value="CAP_N-CM"/>
    <property type="match status" value="1"/>
</dbReference>
<comment type="function">
    <text evidence="2">The N-terminal domain binds to adenylyl cyclase, thereby enabling adenylyl cyclase to be activated by upstream regulatory signals, such as Ras. The C-terminal domain is required for normal cellular morphology and growth control.</text>
</comment>
<dbReference type="STRING" id="56408.A0A1E5RNW2"/>
<evidence type="ECO:0000256" key="3">
    <source>
        <dbReference type="ARBA" id="ARBA00072052"/>
    </source>
</evidence>
<gene>
    <name evidence="7" type="ORF">AWRI3579_g748</name>
</gene>
<dbReference type="SUPFAM" id="SSF101278">
    <property type="entry name" value="N-terminal domain of adenylylcyclase associated protein, CAP"/>
    <property type="match status" value="1"/>
</dbReference>
<evidence type="ECO:0000259" key="6">
    <source>
        <dbReference type="PROSITE" id="PS51329"/>
    </source>
</evidence>
<feature type="compositionally biased region" description="Pro residues" evidence="5">
    <location>
        <begin position="302"/>
        <end position="313"/>
    </location>
</feature>
<reference evidence="8" key="1">
    <citation type="journal article" date="2016" name="Genome Announc.">
        <title>Genome sequences of three species of Hanseniaspora isolated from spontaneous wine fermentations.</title>
        <authorList>
            <person name="Sternes P.R."/>
            <person name="Lee D."/>
            <person name="Kutyna D.R."/>
            <person name="Borneman A.R."/>
        </authorList>
    </citation>
    <scope>NUCLEOTIDE SEQUENCE [LARGE SCALE GENOMIC DNA]</scope>
    <source>
        <strain evidence="8">AWRI3579</strain>
    </source>
</reference>
<proteinExistence type="inferred from homology"/>
<dbReference type="InterPro" id="IPR001837">
    <property type="entry name" value="Adenylate_cyclase-assoc_CAP"/>
</dbReference>
<dbReference type="FunFam" id="1.25.40.330:FF:000001">
    <property type="entry name" value="Adenylyl cyclase-associated protein"/>
    <property type="match status" value="1"/>
</dbReference>
<evidence type="ECO:0000313" key="8">
    <source>
        <dbReference type="Proteomes" id="UP000095728"/>
    </source>
</evidence>
<name>A0A1E5RNW2_9ASCO</name>
<dbReference type="PANTHER" id="PTHR10652">
    <property type="entry name" value="ADENYLYL CYCLASE-ASSOCIATED PROTEIN"/>
    <property type="match status" value="1"/>
</dbReference>
<dbReference type="InterPro" id="IPR036222">
    <property type="entry name" value="CAP_N_sf"/>
</dbReference>
<feature type="region of interest" description="Disordered" evidence="5">
    <location>
        <begin position="77"/>
        <end position="96"/>
    </location>
</feature>
<dbReference type="Gene3D" id="1.25.40.330">
    <property type="entry name" value="Adenylate cyclase-associated CAP, N-terminal domain"/>
    <property type="match status" value="1"/>
</dbReference>
<feature type="region of interest" description="Disordered" evidence="5">
    <location>
        <begin position="281"/>
        <end position="329"/>
    </location>
</feature>
<dbReference type="GO" id="GO:0007015">
    <property type="term" value="P:actin filament organization"/>
    <property type="evidence" value="ECO:0007669"/>
    <property type="project" value="TreeGrafter"/>
</dbReference>
<dbReference type="EMBL" id="LPNM01000005">
    <property type="protein sequence ID" value="OEJ88575.1"/>
    <property type="molecule type" value="Genomic_DNA"/>
</dbReference>
<dbReference type="InterPro" id="IPR036223">
    <property type="entry name" value="CAP_C_sf"/>
</dbReference>
<dbReference type="PANTHER" id="PTHR10652:SF0">
    <property type="entry name" value="ADENYLYL CYCLASE-ASSOCIATED PROTEIN"/>
    <property type="match status" value="1"/>
</dbReference>
<dbReference type="GO" id="GO:0008179">
    <property type="term" value="F:adenylate cyclase binding"/>
    <property type="evidence" value="ECO:0007669"/>
    <property type="project" value="TreeGrafter"/>
</dbReference>
<dbReference type="OrthoDB" id="77251at2759"/>
<feature type="compositionally biased region" description="Low complexity" evidence="5">
    <location>
        <begin position="368"/>
        <end position="377"/>
    </location>
</feature>
<dbReference type="PROSITE" id="PS01088">
    <property type="entry name" value="CAP_1"/>
    <property type="match status" value="1"/>
</dbReference>
<dbReference type="InterPro" id="IPR016098">
    <property type="entry name" value="CAP/MinC_C"/>
</dbReference>
<feature type="compositionally biased region" description="Low complexity" evidence="5">
    <location>
        <begin position="290"/>
        <end position="301"/>
    </location>
</feature>
<dbReference type="GO" id="GO:0019933">
    <property type="term" value="P:cAMP-mediated signaling"/>
    <property type="evidence" value="ECO:0007669"/>
    <property type="project" value="TreeGrafter"/>
</dbReference>
<dbReference type="InterPro" id="IPR018106">
    <property type="entry name" value="CAP_CS_N"/>
</dbReference>
<dbReference type="GO" id="GO:0005737">
    <property type="term" value="C:cytoplasm"/>
    <property type="evidence" value="ECO:0007669"/>
    <property type="project" value="TreeGrafter"/>
</dbReference>
<feature type="compositionally biased region" description="Basic and acidic residues" evidence="5">
    <location>
        <begin position="349"/>
        <end position="362"/>
    </location>
</feature>
<organism evidence="7 8">
    <name type="scientific">Hanseniaspora osmophila</name>
    <dbReference type="NCBI Taxonomy" id="56408"/>
    <lineage>
        <taxon>Eukaryota</taxon>
        <taxon>Fungi</taxon>
        <taxon>Dikarya</taxon>
        <taxon>Ascomycota</taxon>
        <taxon>Saccharomycotina</taxon>
        <taxon>Saccharomycetes</taxon>
        <taxon>Saccharomycodales</taxon>
        <taxon>Saccharomycodaceae</taxon>
        <taxon>Hanseniaspora</taxon>
    </lineage>
</organism>
<dbReference type="PROSITE" id="PS51329">
    <property type="entry name" value="C_CAP_COFACTOR_C"/>
    <property type="match status" value="1"/>
</dbReference>
<dbReference type="InParanoid" id="A0A1E5RNW2"/>
<evidence type="ECO:0000256" key="1">
    <source>
        <dbReference type="ARBA" id="ARBA00007659"/>
    </source>
</evidence>
<dbReference type="InterPro" id="IPR006599">
    <property type="entry name" value="CARP_motif"/>
</dbReference>
<dbReference type="InterPro" id="IPR053950">
    <property type="entry name" value="CAP_N"/>
</dbReference>
<dbReference type="Proteomes" id="UP000095728">
    <property type="component" value="Unassembled WGS sequence"/>
</dbReference>
<dbReference type="AlphaFoldDB" id="A0A1E5RNW2"/>
<evidence type="ECO:0000256" key="2">
    <source>
        <dbReference type="ARBA" id="ARBA00054756"/>
    </source>
</evidence>
<feature type="compositionally biased region" description="Basic and acidic residues" evidence="5">
    <location>
        <begin position="380"/>
        <end position="394"/>
    </location>
</feature>
<dbReference type="Gene3D" id="2.160.20.70">
    <property type="match status" value="1"/>
</dbReference>
<feature type="region of interest" description="Disordered" evidence="5">
    <location>
        <begin position="348"/>
        <end position="394"/>
    </location>
</feature>
<sequence>MADKSKDYSIQGYNLAKLLKRLEEATARLEDVTLFQEGYLLEKYGPKPAESTSTSSLNLPSKADGYTFSDADGSKSFEDPLVQSTTPASPALKTEANEDPKSIVEFKTFIANNVKPLVTISSKIDPVVEEAAKLYETAYLETLKFLTAAVKSSKPNVLSAEFAEALKPITAKMMAISDLKDKNRSSKFYSYLNSIAEGASVFSWITVTTPMSIISDFKEAAQFWTNKVLKEFKDTDPSSAEWVKTYLKGFDALKQYVKEYHTTGPSWKVAGGIPLSQALKEVTGEGSTESATSGNASGNASGPPPPPPPPPPASVFEVEKETSKAPESQGMNAVFASLNQGENITAGLKKVDKSKPLPDTTKKTAPIPSSKTPTGPIKPKKPENLKTKKPPKKEMSGSKWFIENFENTLNEPIVIEGNIDESVFIGKCKSVLIQVTGKVNAITVNDCADVNLVLDNSVSGVEFIKCNKFAVQVNGSCPQITIDKCDNGTIYLSKDSIEASICTSSSTSLNVNLPVGEDEDFVEFPVPEQMVHKYDSKKLKSTVYEHAG</sequence>
<dbReference type="Pfam" id="PF21938">
    <property type="entry name" value="CAP_N"/>
    <property type="match status" value="1"/>
</dbReference>
<evidence type="ECO:0000256" key="5">
    <source>
        <dbReference type="SAM" id="MobiDB-lite"/>
    </source>
</evidence>
<feature type="domain" description="C-CAP/cofactor C-like" evidence="6">
    <location>
        <begin position="390"/>
        <end position="526"/>
    </location>
</feature>
<comment type="caution">
    <text evidence="7">The sequence shown here is derived from an EMBL/GenBank/DDBJ whole genome shotgun (WGS) entry which is preliminary data.</text>
</comment>
<dbReference type="InterPro" id="IPR013912">
    <property type="entry name" value="Adenylate_cyclase-assoc_CAP_C"/>
</dbReference>